<evidence type="ECO:0000313" key="6">
    <source>
        <dbReference type="Proteomes" id="UP000054935"/>
    </source>
</evidence>
<evidence type="ECO:0000256" key="1">
    <source>
        <dbReference type="ARBA" id="ARBA00004613"/>
    </source>
</evidence>
<organism evidence="5 6">
    <name type="scientific">Tropicibacter naphthalenivorans</name>
    <dbReference type="NCBI Taxonomy" id="441103"/>
    <lineage>
        <taxon>Bacteria</taxon>
        <taxon>Pseudomonadati</taxon>
        <taxon>Pseudomonadota</taxon>
        <taxon>Alphaproteobacteria</taxon>
        <taxon>Rhodobacterales</taxon>
        <taxon>Roseobacteraceae</taxon>
        <taxon>Tropicibacter</taxon>
    </lineage>
</organism>
<keyword evidence="4" id="KW-0732">Signal</keyword>
<keyword evidence="6" id="KW-1185">Reference proteome</keyword>
<protein>
    <submittedName>
        <fullName evidence="5">Hemolysin, chromosomal</fullName>
    </submittedName>
</protein>
<dbReference type="InterPro" id="IPR050557">
    <property type="entry name" value="RTX_toxin/Mannuronan_C5-epim"/>
</dbReference>
<dbReference type="AlphaFoldDB" id="A0A0N7LZR5"/>
<dbReference type="PANTHER" id="PTHR38340">
    <property type="entry name" value="S-LAYER PROTEIN"/>
    <property type="match status" value="1"/>
</dbReference>
<dbReference type="InterPro" id="IPR001343">
    <property type="entry name" value="Hemolysn_Ca-bd"/>
</dbReference>
<evidence type="ECO:0000256" key="4">
    <source>
        <dbReference type="SAM" id="SignalP"/>
    </source>
</evidence>
<name>A0A0N7LZR5_9RHOB</name>
<sequence>MLTTILMSMIGAMGLASLAVGTGTPDEDAADPTPPEGVEGQIGLTDGDDWLGTTGDDWMLGARGHDTLDGADGNDSLFGEEGRDLLLGGLGNDMLDGGGWHDVLAGGDGDDSLSGDTGMDTLLGGEGDDTLSGGDWHDLLLGGAGADLLQGDAGKDILIGHTPNLTGTEPDARVYHNSLQALYENADAWNALTPEEQTALAEQVLADLEAQYPGEAAGADGTDTLQGGAGDDTLFLGAGDLGIGGLGHDSFMIGNWVGTGAEIADFTLGEDYLVVEYDASTGAVAPVIDVQTLENGDQVITADGIEVARLIQPIDLATADDVELVGLMGAA</sequence>
<dbReference type="InterPro" id="IPR018511">
    <property type="entry name" value="Hemolysin-typ_Ca-bd_CS"/>
</dbReference>
<accession>A0A0N7LZR5</accession>
<proteinExistence type="predicted"/>
<keyword evidence="2" id="KW-0964">Secreted</keyword>
<feature type="chain" id="PRO_5006015735" evidence="4">
    <location>
        <begin position="20"/>
        <end position="331"/>
    </location>
</feature>
<gene>
    <name evidence="5" type="primary">hlyA_9</name>
    <name evidence="5" type="ORF">TRN7648_01958</name>
</gene>
<dbReference type="PANTHER" id="PTHR38340:SF1">
    <property type="entry name" value="S-LAYER PROTEIN"/>
    <property type="match status" value="1"/>
</dbReference>
<evidence type="ECO:0000256" key="3">
    <source>
        <dbReference type="SAM" id="MobiDB-lite"/>
    </source>
</evidence>
<dbReference type="SUPFAM" id="SSF51120">
    <property type="entry name" value="beta-Roll"/>
    <property type="match status" value="2"/>
</dbReference>
<dbReference type="GO" id="GO:0005576">
    <property type="term" value="C:extracellular region"/>
    <property type="evidence" value="ECO:0007669"/>
    <property type="project" value="UniProtKB-SubCell"/>
</dbReference>
<reference evidence="5 6" key="1">
    <citation type="submission" date="2015-09" db="EMBL/GenBank/DDBJ databases">
        <authorList>
            <consortium name="Swine Surveillance"/>
        </authorList>
    </citation>
    <scope>NUCLEOTIDE SEQUENCE [LARGE SCALE GENOMIC DNA]</scope>
    <source>
        <strain evidence="5 6">CECT 7648</strain>
    </source>
</reference>
<dbReference type="RefSeq" id="WP_143595849.1">
    <property type="nucleotide sequence ID" value="NZ_CYSE01000003.1"/>
</dbReference>
<dbReference type="GO" id="GO:0005509">
    <property type="term" value="F:calcium ion binding"/>
    <property type="evidence" value="ECO:0007669"/>
    <property type="project" value="InterPro"/>
</dbReference>
<dbReference type="InterPro" id="IPR011049">
    <property type="entry name" value="Serralysin-like_metalloprot_C"/>
</dbReference>
<dbReference type="Proteomes" id="UP000054935">
    <property type="component" value="Unassembled WGS sequence"/>
</dbReference>
<dbReference type="PROSITE" id="PS00330">
    <property type="entry name" value="HEMOLYSIN_CALCIUM"/>
    <property type="match status" value="3"/>
</dbReference>
<dbReference type="EMBL" id="CYSE01000003">
    <property type="protein sequence ID" value="CUH78401.1"/>
    <property type="molecule type" value="Genomic_DNA"/>
</dbReference>
<feature type="signal peptide" evidence="4">
    <location>
        <begin position="1"/>
        <end position="19"/>
    </location>
</feature>
<feature type="region of interest" description="Disordered" evidence="3">
    <location>
        <begin position="23"/>
        <end position="47"/>
    </location>
</feature>
<dbReference type="STRING" id="441103.TRN7648_01958"/>
<dbReference type="Gene3D" id="2.150.10.10">
    <property type="entry name" value="Serralysin-like metalloprotease, C-terminal"/>
    <property type="match status" value="2"/>
</dbReference>
<comment type="subcellular location">
    <subcellularLocation>
        <location evidence="1">Secreted</location>
    </subcellularLocation>
</comment>
<dbReference type="PRINTS" id="PR00313">
    <property type="entry name" value="CABNDNGRPT"/>
</dbReference>
<evidence type="ECO:0000256" key="2">
    <source>
        <dbReference type="ARBA" id="ARBA00022525"/>
    </source>
</evidence>
<evidence type="ECO:0000313" key="5">
    <source>
        <dbReference type="EMBL" id="CUH78401.1"/>
    </source>
</evidence>
<dbReference type="OrthoDB" id="7801966at2"/>
<dbReference type="Pfam" id="PF00353">
    <property type="entry name" value="HemolysinCabind"/>
    <property type="match status" value="3"/>
</dbReference>